<sequence>MSGAPALYAHRGTRAIQRMVEFAPSTGGLALWVRHHDLPPDSPAPVVHTDGDAVFYGAAFASLPLARQTGLVAHEVLHIALRHPQRFVDLQRLVGDVDLELFTICADAIVNSTLDHLAWLELPPGAVTLDRLLDRALGEKLDVEAALLAWDVERLYRAIDDRRRPDPEAQARSKRRGDRGRAARTGGSGGRPAPGDPVSQFGAREDGPCAAAARVLGRDGLADLRPDPAALGAPEAEAEAMRQWSERLVRGHAGDGAFSMLRALIADLPRSHTPWEQVLRTRLARGLARKPDLSWSRPSRSYLANQSRAGGRRMPWEPGTTTARRVPRLAVVVDVSGSIDDALMGRFADEIDAISRRQEAGLVLIIGDDRVRQVAHREPGRSDLRDVVFEGAGGTDFTPLLEEADRHAPDIIVVLTDLDGPARMRPRAPVIWAVPPAHAGAPAPFGAVLALR</sequence>
<comment type="caution">
    <text evidence="4">The sequence shown here is derived from an EMBL/GenBank/DDBJ whole genome shotgun (WGS) entry which is preliminary data.</text>
</comment>
<feature type="domain" description="VWA-like" evidence="2">
    <location>
        <begin position="329"/>
        <end position="451"/>
    </location>
</feature>
<evidence type="ECO:0000259" key="2">
    <source>
        <dbReference type="Pfam" id="PF09967"/>
    </source>
</evidence>
<protein>
    <submittedName>
        <fullName evidence="4">VWA-like domain-containing protein</fullName>
    </submittedName>
</protein>
<reference evidence="5" key="1">
    <citation type="journal article" date="2019" name="Int. J. Syst. Evol. Microbiol.">
        <title>The Global Catalogue of Microorganisms (GCM) 10K type strain sequencing project: providing services to taxonomists for standard genome sequencing and annotation.</title>
        <authorList>
            <consortium name="The Broad Institute Genomics Platform"/>
            <consortium name="The Broad Institute Genome Sequencing Center for Infectious Disease"/>
            <person name="Wu L."/>
            <person name="Ma J."/>
        </authorList>
    </citation>
    <scope>NUCLEOTIDE SEQUENCE [LARGE SCALE GENOMIC DNA]</scope>
    <source>
        <strain evidence="5">CGMCC 1.6774</strain>
    </source>
</reference>
<dbReference type="Pfam" id="PF09967">
    <property type="entry name" value="DUF2201"/>
    <property type="match status" value="1"/>
</dbReference>
<dbReference type="InterPro" id="IPR018698">
    <property type="entry name" value="VWA-like_dom"/>
</dbReference>
<evidence type="ECO:0000259" key="3">
    <source>
        <dbReference type="Pfam" id="PF13203"/>
    </source>
</evidence>
<evidence type="ECO:0000313" key="5">
    <source>
        <dbReference type="Proteomes" id="UP001597314"/>
    </source>
</evidence>
<dbReference type="EMBL" id="JBHUIW010000005">
    <property type="protein sequence ID" value="MFD2181848.1"/>
    <property type="molecule type" value="Genomic_DNA"/>
</dbReference>
<evidence type="ECO:0000313" key="4">
    <source>
        <dbReference type="EMBL" id="MFD2181848.1"/>
    </source>
</evidence>
<accession>A0ABW5AFX7</accession>
<dbReference type="InterPro" id="IPR025154">
    <property type="entry name" value="Put_metallopeptidase_dom"/>
</dbReference>
<proteinExistence type="predicted"/>
<feature type="region of interest" description="Disordered" evidence="1">
    <location>
        <begin position="164"/>
        <end position="204"/>
    </location>
</feature>
<dbReference type="Proteomes" id="UP001597314">
    <property type="component" value="Unassembled WGS sequence"/>
</dbReference>
<keyword evidence="5" id="KW-1185">Reference proteome</keyword>
<name>A0ABW5AFX7_9BRAD</name>
<evidence type="ECO:0000256" key="1">
    <source>
        <dbReference type="SAM" id="MobiDB-lite"/>
    </source>
</evidence>
<organism evidence="4 5">
    <name type="scientific">Rhodoplanes azumiensis</name>
    <dbReference type="NCBI Taxonomy" id="1897628"/>
    <lineage>
        <taxon>Bacteria</taxon>
        <taxon>Pseudomonadati</taxon>
        <taxon>Pseudomonadota</taxon>
        <taxon>Alphaproteobacteria</taxon>
        <taxon>Hyphomicrobiales</taxon>
        <taxon>Nitrobacteraceae</taxon>
        <taxon>Rhodoplanes</taxon>
    </lineage>
</organism>
<dbReference type="RefSeq" id="WP_378477034.1">
    <property type="nucleotide sequence ID" value="NZ_JBHUIW010000005.1"/>
</dbReference>
<dbReference type="PANTHER" id="PTHR38730:SF1">
    <property type="entry name" value="SLL7028 PROTEIN"/>
    <property type="match status" value="1"/>
</dbReference>
<feature type="domain" description="Putative metallopeptidase" evidence="3">
    <location>
        <begin position="9"/>
        <end position="319"/>
    </location>
</feature>
<dbReference type="Pfam" id="PF13203">
    <property type="entry name" value="DUF2201_N"/>
    <property type="match status" value="1"/>
</dbReference>
<gene>
    <name evidence="4" type="ORF">ACFSOX_06760</name>
</gene>
<dbReference type="PANTHER" id="PTHR38730">
    <property type="entry name" value="SLL7028 PROTEIN"/>
    <property type="match status" value="1"/>
</dbReference>